<dbReference type="Proteomes" id="UP000317494">
    <property type="component" value="Unassembled WGS sequence"/>
</dbReference>
<name>A0A507DQZ7_9FUNG</name>
<dbReference type="VEuPathDB" id="FungiDB:SeMB42_g00647"/>
<proteinExistence type="predicted"/>
<protein>
    <submittedName>
        <fullName evidence="1">Uncharacterized protein</fullName>
    </submittedName>
</protein>
<organism evidence="1 2">
    <name type="scientific">Synchytrium endobioticum</name>
    <dbReference type="NCBI Taxonomy" id="286115"/>
    <lineage>
        <taxon>Eukaryota</taxon>
        <taxon>Fungi</taxon>
        <taxon>Fungi incertae sedis</taxon>
        <taxon>Chytridiomycota</taxon>
        <taxon>Chytridiomycota incertae sedis</taxon>
        <taxon>Chytridiomycetes</taxon>
        <taxon>Synchytriales</taxon>
        <taxon>Synchytriaceae</taxon>
        <taxon>Synchytrium</taxon>
    </lineage>
</organism>
<dbReference type="AlphaFoldDB" id="A0A507DQZ7"/>
<keyword evidence="2" id="KW-1185">Reference proteome</keyword>
<comment type="caution">
    <text evidence="1">The sequence shown here is derived from an EMBL/GenBank/DDBJ whole genome shotgun (WGS) entry which is preliminary data.</text>
</comment>
<evidence type="ECO:0000313" key="2">
    <source>
        <dbReference type="Proteomes" id="UP000317494"/>
    </source>
</evidence>
<sequence>MSLLYSHSLPAPQFSTGVSNISLQQKHQMLLCIEREVDLHSLHNNTPMGIKYFWKYLASLNVVEKKLGSVDFKREFGDKDNTTPTRAWRFAECRP</sequence>
<evidence type="ECO:0000313" key="1">
    <source>
        <dbReference type="EMBL" id="TPX53647.1"/>
    </source>
</evidence>
<reference evidence="1 2" key="1">
    <citation type="journal article" date="2019" name="Sci. Rep.">
        <title>Comparative genomics of chytrid fungi reveal insights into the obligate biotrophic and pathogenic lifestyle of Synchytrium endobioticum.</title>
        <authorList>
            <person name="van de Vossenberg B.T.L.H."/>
            <person name="Warris S."/>
            <person name="Nguyen H.D.T."/>
            <person name="van Gent-Pelzer M.P.E."/>
            <person name="Joly D.L."/>
            <person name="van de Geest H.C."/>
            <person name="Bonants P.J.M."/>
            <person name="Smith D.S."/>
            <person name="Levesque C.A."/>
            <person name="van der Lee T.A.J."/>
        </authorList>
    </citation>
    <scope>NUCLEOTIDE SEQUENCE [LARGE SCALE GENOMIC DNA]</scope>
    <source>
        <strain evidence="1 2">MB42</strain>
    </source>
</reference>
<dbReference type="EMBL" id="QEAN01000013">
    <property type="protein sequence ID" value="TPX53647.1"/>
    <property type="molecule type" value="Genomic_DNA"/>
</dbReference>
<gene>
    <name evidence="1" type="ORF">SeMB42_g00647</name>
</gene>
<accession>A0A507DQZ7</accession>